<gene>
    <name evidence="2" type="ORF">LCGC14_1126400</name>
</gene>
<evidence type="ECO:0000313" key="2">
    <source>
        <dbReference type="EMBL" id="KKN01567.1"/>
    </source>
</evidence>
<accession>A0A0F9MQE3</accession>
<comment type="caution">
    <text evidence="2">The sequence shown here is derived from an EMBL/GenBank/DDBJ whole genome shotgun (WGS) entry which is preliminary data.</text>
</comment>
<protein>
    <submittedName>
        <fullName evidence="2">Uncharacterized protein</fullName>
    </submittedName>
</protein>
<name>A0A0F9MQE3_9ZZZZ</name>
<proteinExistence type="predicted"/>
<organism evidence="2">
    <name type="scientific">marine sediment metagenome</name>
    <dbReference type="NCBI Taxonomy" id="412755"/>
    <lineage>
        <taxon>unclassified sequences</taxon>
        <taxon>metagenomes</taxon>
        <taxon>ecological metagenomes</taxon>
    </lineage>
</organism>
<feature type="region of interest" description="Disordered" evidence="1">
    <location>
        <begin position="1"/>
        <end position="21"/>
    </location>
</feature>
<feature type="compositionally biased region" description="Basic and acidic residues" evidence="1">
    <location>
        <begin position="1"/>
        <end position="15"/>
    </location>
</feature>
<dbReference type="EMBL" id="LAZR01005246">
    <property type="protein sequence ID" value="KKN01567.1"/>
    <property type="molecule type" value="Genomic_DNA"/>
</dbReference>
<dbReference type="AlphaFoldDB" id="A0A0F9MQE3"/>
<evidence type="ECO:0000256" key="1">
    <source>
        <dbReference type="SAM" id="MobiDB-lite"/>
    </source>
</evidence>
<sequence>MSRDLTDHVREKDESEGPPMTEQGCHIIGGGCHCRCVRGQDCDVRHRIQKTADYCFGCDTILFDGSDWRRVES</sequence>
<reference evidence="2" key="1">
    <citation type="journal article" date="2015" name="Nature">
        <title>Complex archaea that bridge the gap between prokaryotes and eukaryotes.</title>
        <authorList>
            <person name="Spang A."/>
            <person name="Saw J.H."/>
            <person name="Jorgensen S.L."/>
            <person name="Zaremba-Niedzwiedzka K."/>
            <person name="Martijn J."/>
            <person name="Lind A.E."/>
            <person name="van Eijk R."/>
            <person name="Schleper C."/>
            <person name="Guy L."/>
            <person name="Ettema T.J."/>
        </authorList>
    </citation>
    <scope>NUCLEOTIDE SEQUENCE</scope>
</reference>